<reference evidence="1 2" key="1">
    <citation type="journal article" date="2002" name="Nature">
        <title>Genome sequence and comparative analysis of the model rodent malaria parasite Plasmodium yoelii yoelii.</title>
        <authorList>
            <person name="Carlton J.M."/>
            <person name="Angiuoli S.V."/>
            <person name="Suh B.B."/>
            <person name="Kooij T.W."/>
            <person name="Pertea M."/>
            <person name="Silva J.C."/>
            <person name="Ermolaeva M.D."/>
            <person name="Allen J.E."/>
            <person name="Selengut J.D."/>
            <person name="Koo H.L."/>
            <person name="Peterson J.D."/>
            <person name="Pop M."/>
            <person name="Kosack D.S."/>
            <person name="Shumway M.F."/>
            <person name="Bidwell S.L."/>
            <person name="Shallom S.J."/>
            <person name="van Aken S.E."/>
            <person name="Riedmuller S.B."/>
            <person name="Feldblyum T.V."/>
            <person name="Cho J.K."/>
            <person name="Quackenbush J."/>
            <person name="Sedegah M."/>
            <person name="Shoaibi A."/>
            <person name="Cummings L.M."/>
            <person name="Florens L."/>
            <person name="Yates J.R."/>
            <person name="Raine J.D."/>
            <person name="Sinden R.E."/>
            <person name="Harris M.A."/>
            <person name="Cunningham D.A."/>
            <person name="Preiser P.R."/>
            <person name="Bergman L.W."/>
            <person name="Vaidya A.B."/>
            <person name="van Lin L.H."/>
            <person name="Janse C.J."/>
            <person name="Waters A.P."/>
            <person name="Smith H.O."/>
            <person name="White O.R."/>
            <person name="Salzberg S.L."/>
            <person name="Venter J.C."/>
            <person name="Fraser C.M."/>
            <person name="Hoffman S.L."/>
            <person name="Gardner M.J."/>
            <person name="Carucci D.J."/>
        </authorList>
    </citation>
    <scope>NUCLEOTIDE SEQUENCE [LARGE SCALE GENOMIC DNA]</scope>
    <source>
        <strain evidence="1 2">17XNL</strain>
    </source>
</reference>
<keyword evidence="2" id="KW-1185">Reference proteome</keyword>
<comment type="caution">
    <text evidence="1">The sequence shown here is derived from an EMBL/GenBank/DDBJ whole genome shotgun (WGS) entry which is preliminary data.</text>
</comment>
<dbReference type="PaxDb" id="73239-Q7RGM6"/>
<name>Q7RGM6_PLAYO</name>
<accession>Q7RGM6</accession>
<dbReference type="AlphaFoldDB" id="Q7RGM6"/>
<dbReference type="EMBL" id="AABL01001300">
    <property type="protein sequence ID" value="EAA16162.1"/>
    <property type="molecule type" value="Genomic_DNA"/>
</dbReference>
<sequence length="24" mass="2846">MNRNNDLYLLRNCLLGSNFCIVFI</sequence>
<protein>
    <submittedName>
        <fullName evidence="1">Uncharacterized protein</fullName>
    </submittedName>
</protein>
<proteinExistence type="predicted"/>
<evidence type="ECO:0000313" key="1">
    <source>
        <dbReference type="EMBL" id="EAA16162.1"/>
    </source>
</evidence>
<evidence type="ECO:0000313" key="2">
    <source>
        <dbReference type="Proteomes" id="UP000008553"/>
    </source>
</evidence>
<gene>
    <name evidence="1" type="ORF">PY04320</name>
</gene>
<dbReference type="Proteomes" id="UP000008553">
    <property type="component" value="Unassembled WGS sequence"/>
</dbReference>
<organism evidence="1 2">
    <name type="scientific">Plasmodium yoelii yoelii</name>
    <dbReference type="NCBI Taxonomy" id="73239"/>
    <lineage>
        <taxon>Eukaryota</taxon>
        <taxon>Sar</taxon>
        <taxon>Alveolata</taxon>
        <taxon>Apicomplexa</taxon>
        <taxon>Aconoidasida</taxon>
        <taxon>Haemosporida</taxon>
        <taxon>Plasmodiidae</taxon>
        <taxon>Plasmodium</taxon>
        <taxon>Plasmodium (Vinckeia)</taxon>
    </lineage>
</organism>
<dbReference type="InParanoid" id="Q7RGM6"/>